<dbReference type="Gene3D" id="3.90.1150.10">
    <property type="entry name" value="Aspartate Aminotransferase, domain 1"/>
    <property type="match status" value="1"/>
</dbReference>
<gene>
    <name evidence="3" type="ORF">LCGC14_0987030</name>
</gene>
<dbReference type="GO" id="GO:0030170">
    <property type="term" value="F:pyridoxal phosphate binding"/>
    <property type="evidence" value="ECO:0007669"/>
    <property type="project" value="InterPro"/>
</dbReference>
<dbReference type="InterPro" id="IPR049704">
    <property type="entry name" value="Aminotrans_3_PPA_site"/>
</dbReference>
<dbReference type="InterPro" id="IPR015424">
    <property type="entry name" value="PyrdxlP-dep_Trfase"/>
</dbReference>
<proteinExistence type="predicted"/>
<dbReference type="AlphaFoldDB" id="A0A0F9NTH7"/>
<dbReference type="InterPro" id="IPR005814">
    <property type="entry name" value="Aminotrans_3"/>
</dbReference>
<name>A0A0F9NTH7_9ZZZZ</name>
<accession>A0A0F9NTH7</accession>
<dbReference type="SUPFAM" id="SSF53383">
    <property type="entry name" value="PLP-dependent transferases"/>
    <property type="match status" value="1"/>
</dbReference>
<dbReference type="PANTHER" id="PTHR43713">
    <property type="entry name" value="GLUTAMATE-1-SEMIALDEHYDE 2,1-AMINOMUTASE"/>
    <property type="match status" value="1"/>
</dbReference>
<dbReference type="Pfam" id="PF00202">
    <property type="entry name" value="Aminotran_3"/>
    <property type="match status" value="1"/>
</dbReference>
<dbReference type="InterPro" id="IPR015421">
    <property type="entry name" value="PyrdxlP-dep_Trfase_major"/>
</dbReference>
<dbReference type="InterPro" id="IPR015422">
    <property type="entry name" value="PyrdxlP-dep_Trfase_small"/>
</dbReference>
<evidence type="ECO:0000256" key="2">
    <source>
        <dbReference type="ARBA" id="ARBA00022898"/>
    </source>
</evidence>
<protein>
    <recommendedName>
        <fullName evidence="4">Aminotransferase class III</fullName>
    </recommendedName>
</protein>
<dbReference type="PANTHER" id="PTHR43713:SF3">
    <property type="entry name" value="GLUTAMATE-1-SEMIALDEHYDE 2,1-AMINOMUTASE 1, CHLOROPLASTIC-RELATED"/>
    <property type="match status" value="1"/>
</dbReference>
<dbReference type="GO" id="GO:0008483">
    <property type="term" value="F:transaminase activity"/>
    <property type="evidence" value="ECO:0007669"/>
    <property type="project" value="InterPro"/>
</dbReference>
<organism evidence="3">
    <name type="scientific">marine sediment metagenome</name>
    <dbReference type="NCBI Taxonomy" id="412755"/>
    <lineage>
        <taxon>unclassified sequences</taxon>
        <taxon>metagenomes</taxon>
        <taxon>ecological metagenomes</taxon>
    </lineage>
</organism>
<keyword evidence="2" id="KW-0663">Pyridoxal phosphate</keyword>
<dbReference type="Gene3D" id="3.40.640.10">
    <property type="entry name" value="Type I PLP-dependent aspartate aminotransferase-like (Major domain)"/>
    <property type="match status" value="1"/>
</dbReference>
<evidence type="ECO:0000256" key="1">
    <source>
        <dbReference type="ARBA" id="ARBA00001933"/>
    </source>
</evidence>
<comment type="caution">
    <text evidence="3">The sequence shown here is derived from an EMBL/GenBank/DDBJ whole genome shotgun (WGS) entry which is preliminary data.</text>
</comment>
<reference evidence="3" key="1">
    <citation type="journal article" date="2015" name="Nature">
        <title>Complex archaea that bridge the gap between prokaryotes and eukaryotes.</title>
        <authorList>
            <person name="Spang A."/>
            <person name="Saw J.H."/>
            <person name="Jorgensen S.L."/>
            <person name="Zaremba-Niedzwiedzka K."/>
            <person name="Martijn J."/>
            <person name="Lind A.E."/>
            <person name="van Eijk R."/>
            <person name="Schleper C."/>
            <person name="Guy L."/>
            <person name="Ettema T.J."/>
        </authorList>
    </citation>
    <scope>NUCLEOTIDE SEQUENCE</scope>
</reference>
<evidence type="ECO:0000313" key="3">
    <source>
        <dbReference type="EMBL" id="KKN15342.1"/>
    </source>
</evidence>
<sequence length="400" mass="45624">MNITKSQALLKRANKVIPGQTNTISKRYGRLPQGVAPAYLSHGTGCSVYDVDDNEYIDWSASLGAVVLGYGLGPEGINPILPLPEANEVELAEKLVDIIPCAEMVRFFKTGSDACIAAVRLAQRINYNRSLNFLTTGYHGWTLEGGDEAPYGNLSKLEEFIKAFNPCCYILEPMDRSCPEKYSERYLFEVKALCKKYNVILIFDEILTGFRYSLGGIDGYQKVIPDLACYGKAMSNGYPLSALVGKREIMENLKDMKISGTYYSEALPIESALYTINVMEQENVMGYLWEKGEYLNKQIKSLIFSQKFNKIVNLKGFGPWSSFVWSEDHWDAEQLFLQEIFKRGIFYNRDHFIMFSHEDEDIERTLDVYHDAFDVVKEAMERDTVKEKLVSKVDRKLYPK</sequence>
<dbReference type="EMBL" id="LAZR01003722">
    <property type="protein sequence ID" value="KKN15342.1"/>
    <property type="molecule type" value="Genomic_DNA"/>
</dbReference>
<evidence type="ECO:0008006" key="4">
    <source>
        <dbReference type="Google" id="ProtNLM"/>
    </source>
</evidence>
<dbReference type="PROSITE" id="PS00600">
    <property type="entry name" value="AA_TRANSFER_CLASS_3"/>
    <property type="match status" value="1"/>
</dbReference>
<comment type="cofactor">
    <cofactor evidence="1">
        <name>pyridoxal 5'-phosphate</name>
        <dbReference type="ChEBI" id="CHEBI:597326"/>
    </cofactor>
</comment>